<dbReference type="SUPFAM" id="SSF52540">
    <property type="entry name" value="P-loop containing nucleoside triphosphate hydrolases"/>
    <property type="match status" value="1"/>
</dbReference>
<evidence type="ECO:0000259" key="1">
    <source>
        <dbReference type="Pfam" id="PF07726"/>
    </source>
</evidence>
<gene>
    <name evidence="3" type="ORF">K6Y31_16290</name>
</gene>
<dbReference type="EMBL" id="JAIMJA010000018">
    <property type="protein sequence ID" value="MCE2596359.1"/>
    <property type="molecule type" value="Genomic_DNA"/>
</dbReference>
<feature type="domain" description="ATPase AAA-3" evidence="1">
    <location>
        <begin position="45"/>
        <end position="175"/>
    </location>
</feature>
<dbReference type="Gene3D" id="1.10.8.80">
    <property type="entry name" value="Magnesium chelatase subunit I, C-Terminal domain"/>
    <property type="match status" value="1"/>
</dbReference>
<dbReference type="Gene3D" id="3.40.50.300">
    <property type="entry name" value="P-loop containing nucleotide triphosphate hydrolases"/>
    <property type="match status" value="1"/>
</dbReference>
<dbReference type="Pfam" id="PF17863">
    <property type="entry name" value="AAA_lid_2"/>
    <property type="match status" value="1"/>
</dbReference>
<dbReference type="PIRSF" id="PIRSF002849">
    <property type="entry name" value="AAA_ATPase_chaperone_MoxR_prd"/>
    <property type="match status" value="1"/>
</dbReference>
<dbReference type="InterPro" id="IPR011703">
    <property type="entry name" value="ATPase_AAA-3"/>
</dbReference>
<dbReference type="PANTHER" id="PTHR42759">
    <property type="entry name" value="MOXR FAMILY PROTEIN"/>
    <property type="match status" value="1"/>
</dbReference>
<dbReference type="Proteomes" id="UP001201273">
    <property type="component" value="Unassembled WGS sequence"/>
</dbReference>
<dbReference type="Pfam" id="PF07726">
    <property type="entry name" value="AAA_3"/>
    <property type="match status" value="1"/>
</dbReference>
<name>A0ABS8WFN3_9GAMM</name>
<organism evidence="3 4">
    <name type="scientific">Motilimonas cestriensis</name>
    <dbReference type="NCBI Taxonomy" id="2742685"/>
    <lineage>
        <taxon>Bacteria</taxon>
        <taxon>Pseudomonadati</taxon>
        <taxon>Pseudomonadota</taxon>
        <taxon>Gammaproteobacteria</taxon>
        <taxon>Alteromonadales</taxon>
        <taxon>Alteromonadales genera incertae sedis</taxon>
        <taxon>Motilimonas</taxon>
    </lineage>
</organism>
<sequence>MNENNIGLQQIPEICQAVLAEVEKAIIGKRHILEQVLAALLAQGHVLLEDNPGVAKTQIAKSFSRVLGLDFKRIQFTPDLLPGDILGGFIFDRQTNQFQLKKGPIFTSLLLADEINRASPKAQSALLEAMEEKQVTLDGETLMLPQPFFVMATQNPIEYESTFPLPEAQLDRFLLKLSVGYPSQEQEIAILAARQHRHTAQANLDVITERSELVAMQNAIEQVTVSDVLQSYIVQIVRATRNLANVVVGASPRASLALLSISRAWAAMRGRDYVLPDDIKAIAVPCLAHRLSLSPELWGQDQAAEKIIQGIINKLAVPMEPGHGAN</sequence>
<feature type="domain" description="ChlI/MoxR AAA lid" evidence="2">
    <location>
        <begin position="238"/>
        <end position="307"/>
    </location>
</feature>
<evidence type="ECO:0000313" key="4">
    <source>
        <dbReference type="Proteomes" id="UP001201273"/>
    </source>
</evidence>
<dbReference type="RefSeq" id="WP_233054003.1">
    <property type="nucleotide sequence ID" value="NZ_JAIMJA010000018.1"/>
</dbReference>
<protein>
    <submittedName>
        <fullName evidence="3">MoxR family ATPase</fullName>
    </submittedName>
</protein>
<evidence type="ECO:0000259" key="2">
    <source>
        <dbReference type="Pfam" id="PF17863"/>
    </source>
</evidence>
<reference evidence="3 4" key="1">
    <citation type="journal article" date="2022" name="Environ. Microbiol. Rep.">
        <title>Eco-phylogenetic analyses reveal divergent evolution of vitamin B12 metabolism in the marine bacterial family 'Psychromonadaceae'.</title>
        <authorList>
            <person name="Jin X."/>
            <person name="Yang Y."/>
            <person name="Cao H."/>
            <person name="Gao B."/>
            <person name="Zhao Z."/>
        </authorList>
    </citation>
    <scope>NUCLEOTIDE SEQUENCE [LARGE SCALE GENOMIC DNA]</scope>
    <source>
        <strain evidence="3 4">MKS20</strain>
    </source>
</reference>
<dbReference type="InterPro" id="IPR027417">
    <property type="entry name" value="P-loop_NTPase"/>
</dbReference>
<proteinExistence type="predicted"/>
<dbReference type="InterPro" id="IPR041628">
    <property type="entry name" value="ChlI/MoxR_AAA_lid"/>
</dbReference>
<accession>A0ABS8WFN3</accession>
<evidence type="ECO:0000313" key="3">
    <source>
        <dbReference type="EMBL" id="MCE2596359.1"/>
    </source>
</evidence>
<comment type="caution">
    <text evidence="3">The sequence shown here is derived from an EMBL/GenBank/DDBJ whole genome shotgun (WGS) entry which is preliminary data.</text>
</comment>
<keyword evidence="4" id="KW-1185">Reference proteome</keyword>
<dbReference type="InterPro" id="IPR050764">
    <property type="entry name" value="CbbQ/NirQ/NorQ/GpvN"/>
</dbReference>
<dbReference type="PANTHER" id="PTHR42759:SF5">
    <property type="entry name" value="METHANOL DEHYDROGENASE REGULATOR"/>
    <property type="match status" value="1"/>
</dbReference>